<accession>A0A517SNA2</accession>
<evidence type="ECO:0000256" key="1">
    <source>
        <dbReference type="SAM" id="Phobius"/>
    </source>
</evidence>
<dbReference type="RefSeq" id="WP_145268192.1">
    <property type="nucleotide sequence ID" value="NZ_CP036272.1"/>
</dbReference>
<dbReference type="Proteomes" id="UP000315003">
    <property type="component" value="Chromosome"/>
</dbReference>
<keyword evidence="1" id="KW-0472">Membrane</keyword>
<keyword evidence="1" id="KW-1133">Transmembrane helix</keyword>
<name>A0A517SNA2_9BACT</name>
<keyword evidence="3" id="KW-1185">Reference proteome</keyword>
<gene>
    <name evidence="2" type="ORF">SV7mr_00810</name>
</gene>
<evidence type="ECO:0000313" key="3">
    <source>
        <dbReference type="Proteomes" id="UP000315003"/>
    </source>
</evidence>
<sequence>MNRDPSQATVGWKLSIGAAVLLVAGWWFWPRQEVQLDDNSWNLAVALYSACNRQNEKQLQAVAKLWQEQLDLTPDGSASLESLQQIIETAEAGQWREATRRCHELMQAQRPST</sequence>
<organism evidence="2 3">
    <name type="scientific">Stieleria bergensis</name>
    <dbReference type="NCBI Taxonomy" id="2528025"/>
    <lineage>
        <taxon>Bacteria</taxon>
        <taxon>Pseudomonadati</taxon>
        <taxon>Planctomycetota</taxon>
        <taxon>Planctomycetia</taxon>
        <taxon>Pirellulales</taxon>
        <taxon>Pirellulaceae</taxon>
        <taxon>Stieleria</taxon>
    </lineage>
</organism>
<dbReference type="AlphaFoldDB" id="A0A517SNA2"/>
<dbReference type="EMBL" id="CP036272">
    <property type="protein sequence ID" value="QDT57598.1"/>
    <property type="molecule type" value="Genomic_DNA"/>
</dbReference>
<protein>
    <submittedName>
        <fullName evidence="2">Uncharacterized protein</fullName>
    </submittedName>
</protein>
<proteinExistence type="predicted"/>
<reference evidence="2 3" key="1">
    <citation type="submission" date="2019-02" db="EMBL/GenBank/DDBJ databases">
        <title>Deep-cultivation of Planctomycetes and their phenomic and genomic characterization uncovers novel biology.</title>
        <authorList>
            <person name="Wiegand S."/>
            <person name="Jogler M."/>
            <person name="Boedeker C."/>
            <person name="Pinto D."/>
            <person name="Vollmers J."/>
            <person name="Rivas-Marin E."/>
            <person name="Kohn T."/>
            <person name="Peeters S.H."/>
            <person name="Heuer A."/>
            <person name="Rast P."/>
            <person name="Oberbeckmann S."/>
            <person name="Bunk B."/>
            <person name="Jeske O."/>
            <person name="Meyerdierks A."/>
            <person name="Storesund J.E."/>
            <person name="Kallscheuer N."/>
            <person name="Luecker S."/>
            <person name="Lage O.M."/>
            <person name="Pohl T."/>
            <person name="Merkel B.J."/>
            <person name="Hornburger P."/>
            <person name="Mueller R.-W."/>
            <person name="Bruemmer F."/>
            <person name="Labrenz M."/>
            <person name="Spormann A.M."/>
            <person name="Op den Camp H."/>
            <person name="Overmann J."/>
            <person name="Amann R."/>
            <person name="Jetten M.S.M."/>
            <person name="Mascher T."/>
            <person name="Medema M.H."/>
            <person name="Devos D.P."/>
            <person name="Kaster A.-K."/>
            <person name="Ovreas L."/>
            <person name="Rohde M."/>
            <person name="Galperin M.Y."/>
            <person name="Jogler C."/>
        </authorList>
    </citation>
    <scope>NUCLEOTIDE SEQUENCE [LARGE SCALE GENOMIC DNA]</scope>
    <source>
        <strain evidence="2 3">SV_7m_r</strain>
    </source>
</reference>
<keyword evidence="1" id="KW-0812">Transmembrane</keyword>
<evidence type="ECO:0000313" key="2">
    <source>
        <dbReference type="EMBL" id="QDT57598.1"/>
    </source>
</evidence>
<feature type="transmembrane region" description="Helical" evidence="1">
    <location>
        <begin position="12"/>
        <end position="29"/>
    </location>
</feature>
<dbReference type="OrthoDB" id="290183at2"/>